<dbReference type="InterPro" id="IPR041698">
    <property type="entry name" value="Methyltransf_25"/>
</dbReference>
<dbReference type="Gene3D" id="3.40.50.150">
    <property type="entry name" value="Vaccinia Virus protein VP39"/>
    <property type="match status" value="1"/>
</dbReference>
<dbReference type="PANTHER" id="PTHR42912">
    <property type="entry name" value="METHYLTRANSFERASE"/>
    <property type="match status" value="1"/>
</dbReference>
<dbReference type="RefSeq" id="WP_377550615.1">
    <property type="nucleotide sequence ID" value="NZ_JBHSBN010000023.1"/>
</dbReference>
<dbReference type="PANTHER" id="PTHR42912:SF93">
    <property type="entry name" value="N6-ADENOSINE-METHYLTRANSFERASE TMT1A"/>
    <property type="match status" value="1"/>
</dbReference>
<gene>
    <name evidence="2" type="ORF">ACFOX0_25905</name>
</gene>
<dbReference type="EMBL" id="JBHSBN010000023">
    <property type="protein sequence ID" value="MFC4109352.1"/>
    <property type="molecule type" value="Genomic_DNA"/>
</dbReference>
<evidence type="ECO:0000259" key="1">
    <source>
        <dbReference type="Pfam" id="PF13649"/>
    </source>
</evidence>
<dbReference type="GO" id="GO:0032259">
    <property type="term" value="P:methylation"/>
    <property type="evidence" value="ECO:0007669"/>
    <property type="project" value="UniProtKB-KW"/>
</dbReference>
<keyword evidence="3" id="KW-1185">Reference proteome</keyword>
<reference evidence="3" key="1">
    <citation type="journal article" date="2019" name="Int. J. Syst. Evol. Microbiol.">
        <title>The Global Catalogue of Microorganisms (GCM) 10K type strain sequencing project: providing services to taxonomists for standard genome sequencing and annotation.</title>
        <authorList>
            <consortium name="The Broad Institute Genomics Platform"/>
            <consortium name="The Broad Institute Genome Sequencing Center for Infectious Disease"/>
            <person name="Wu L."/>
            <person name="Ma J."/>
        </authorList>
    </citation>
    <scope>NUCLEOTIDE SEQUENCE [LARGE SCALE GENOMIC DNA]</scope>
    <source>
        <strain evidence="3">2902at01</strain>
    </source>
</reference>
<dbReference type="SUPFAM" id="SSF53335">
    <property type="entry name" value="S-adenosyl-L-methionine-dependent methyltransferases"/>
    <property type="match status" value="1"/>
</dbReference>
<proteinExistence type="predicted"/>
<dbReference type="InterPro" id="IPR050508">
    <property type="entry name" value="Methyltransf_Superfamily"/>
</dbReference>
<organism evidence="2 3">
    <name type="scientific">Micromonospora zhanjiangensis</name>
    <dbReference type="NCBI Taxonomy" id="1522057"/>
    <lineage>
        <taxon>Bacteria</taxon>
        <taxon>Bacillati</taxon>
        <taxon>Actinomycetota</taxon>
        <taxon>Actinomycetes</taxon>
        <taxon>Micromonosporales</taxon>
        <taxon>Micromonosporaceae</taxon>
        <taxon>Micromonospora</taxon>
    </lineage>
</organism>
<protein>
    <submittedName>
        <fullName evidence="2">Class I SAM-dependent methyltransferase</fullName>
        <ecNumber evidence="2">2.1.1.-</ecNumber>
    </submittedName>
</protein>
<comment type="caution">
    <text evidence="2">The sequence shown here is derived from an EMBL/GenBank/DDBJ whole genome shotgun (WGS) entry which is preliminary data.</text>
</comment>
<keyword evidence="2" id="KW-0808">Transferase</keyword>
<name>A0ABV8KU01_9ACTN</name>
<dbReference type="Pfam" id="PF13649">
    <property type="entry name" value="Methyltransf_25"/>
    <property type="match status" value="1"/>
</dbReference>
<accession>A0ABV8KU01</accession>
<dbReference type="InterPro" id="IPR029063">
    <property type="entry name" value="SAM-dependent_MTases_sf"/>
</dbReference>
<feature type="domain" description="Methyltransferase" evidence="1">
    <location>
        <begin position="72"/>
        <end position="165"/>
    </location>
</feature>
<dbReference type="EC" id="2.1.1.-" evidence="2"/>
<dbReference type="Proteomes" id="UP001595868">
    <property type="component" value="Unassembled WGS sequence"/>
</dbReference>
<dbReference type="CDD" id="cd02440">
    <property type="entry name" value="AdoMet_MTases"/>
    <property type="match status" value="1"/>
</dbReference>
<sequence length="272" mass="29237">MSGVEPESGAVARRPVSDAAARRANRAWWDLDADDYQAEHGAFLGDVDLVWCPEGLREADAGLLGEVRGRRVLELGCGAAAAARWLATQGAEVVALDLSAGMLRHAASAAGSCGVRVPLVQADALALPFPAGAFDTVFTAFGAIPFVADSAAAMSEVHRVLRPGGRWVFSVTHPMRWVFLDDPGEAGLTAVHSYFDRRPYVEQDARGVPTYVEQHRTLGDRIRELVGAGFVLRDLLEPEWPDGHDGIWGQWSPLRGRLFPGTAIFVTTKPAG</sequence>
<keyword evidence="2" id="KW-0489">Methyltransferase</keyword>
<dbReference type="GO" id="GO:0008168">
    <property type="term" value="F:methyltransferase activity"/>
    <property type="evidence" value="ECO:0007669"/>
    <property type="project" value="UniProtKB-KW"/>
</dbReference>
<evidence type="ECO:0000313" key="3">
    <source>
        <dbReference type="Proteomes" id="UP001595868"/>
    </source>
</evidence>
<evidence type="ECO:0000313" key="2">
    <source>
        <dbReference type="EMBL" id="MFC4109352.1"/>
    </source>
</evidence>